<proteinExistence type="predicted"/>
<sequence length="172" mass="18936">MKTTPNYIKSLLLPNAKSTGRRVWSIDLETVWLPFFTATNTMGDTAIPADALGCPIRLAYDKDGSVKFSKTGRVVSRVAKPISNSVTLIRQNFVANLQQYAEQVATDRQKDYVRQVEMATTAGKPIIAHDRVELDKAIQLQLDEAMRQAEAEAPPEVAEAPPEPAPELVTAQ</sequence>
<feature type="region of interest" description="Disordered" evidence="1">
    <location>
        <begin position="147"/>
        <end position="172"/>
    </location>
</feature>
<evidence type="ECO:0000313" key="2">
    <source>
        <dbReference type="EMBL" id="GAJ01966.1"/>
    </source>
</evidence>
<name>X1UQ20_9ZZZZ</name>
<organism evidence="2">
    <name type="scientific">marine sediment metagenome</name>
    <dbReference type="NCBI Taxonomy" id="412755"/>
    <lineage>
        <taxon>unclassified sequences</taxon>
        <taxon>metagenomes</taxon>
        <taxon>ecological metagenomes</taxon>
    </lineage>
</organism>
<protein>
    <submittedName>
        <fullName evidence="2">Uncharacterized protein</fullName>
    </submittedName>
</protein>
<dbReference type="AlphaFoldDB" id="X1UQ20"/>
<gene>
    <name evidence="2" type="ORF">S12H4_32075</name>
</gene>
<reference evidence="2" key="1">
    <citation type="journal article" date="2014" name="Front. Microbiol.">
        <title>High frequency of phylogenetically diverse reductive dehalogenase-homologous genes in deep subseafloor sedimentary metagenomes.</title>
        <authorList>
            <person name="Kawai M."/>
            <person name="Futagami T."/>
            <person name="Toyoda A."/>
            <person name="Takaki Y."/>
            <person name="Nishi S."/>
            <person name="Hori S."/>
            <person name="Arai W."/>
            <person name="Tsubouchi T."/>
            <person name="Morono Y."/>
            <person name="Uchiyama I."/>
            <person name="Ito T."/>
            <person name="Fujiyama A."/>
            <person name="Inagaki F."/>
            <person name="Takami H."/>
        </authorList>
    </citation>
    <scope>NUCLEOTIDE SEQUENCE</scope>
    <source>
        <strain evidence="2">Expedition CK06-06</strain>
    </source>
</reference>
<evidence type="ECO:0000256" key="1">
    <source>
        <dbReference type="SAM" id="MobiDB-lite"/>
    </source>
</evidence>
<comment type="caution">
    <text evidence="2">The sequence shown here is derived from an EMBL/GenBank/DDBJ whole genome shotgun (WGS) entry which is preliminary data.</text>
</comment>
<accession>X1UQ20</accession>
<dbReference type="EMBL" id="BARW01018777">
    <property type="protein sequence ID" value="GAJ01966.1"/>
    <property type="molecule type" value="Genomic_DNA"/>
</dbReference>
<feature type="compositionally biased region" description="Low complexity" evidence="1">
    <location>
        <begin position="151"/>
        <end position="160"/>
    </location>
</feature>